<name>A0A934NWX0_9NOCA</name>
<dbReference type="SUPFAM" id="SSF53474">
    <property type="entry name" value="alpha/beta-Hydrolases"/>
    <property type="match status" value="1"/>
</dbReference>
<accession>A0A934NWX0</accession>
<comment type="caution">
    <text evidence="1">The sequence shown here is derived from an EMBL/GenBank/DDBJ whole genome shotgun (WGS) entry which is preliminary data.</text>
</comment>
<evidence type="ECO:0000313" key="1">
    <source>
        <dbReference type="EMBL" id="MBJ8342805.1"/>
    </source>
</evidence>
<dbReference type="AlphaFoldDB" id="A0A934NWX0"/>
<proteinExistence type="predicted"/>
<evidence type="ECO:0000313" key="2">
    <source>
        <dbReference type="Proteomes" id="UP000655868"/>
    </source>
</evidence>
<dbReference type="Gene3D" id="3.40.50.1820">
    <property type="entry name" value="alpha/beta hydrolase"/>
    <property type="match status" value="1"/>
</dbReference>
<sequence>MIDVFTVRGTGEIWNSPTNMLANVTKRLDPTRFRTRDIQYPASVGPANPERNALGPSLALSRRIGKIELAQRIQMTPNLVGLLGYSLGAYVVSDFLEDLAAGASYTKGCRVLFAAMIANPRRRRGDSFDGKYLPGFGIAGEHGTWPRLRTFEVANQHDGIPCCPDGSPLRNLTDGADEFSFAVAGGWTADLADRIRRNRWQPTNVDWIRNPIGTWQAYDLAGRLIRGYAIDGQHTTAYVRSGLTQRLADAINWEVR</sequence>
<dbReference type="Proteomes" id="UP000655868">
    <property type="component" value="Unassembled WGS sequence"/>
</dbReference>
<dbReference type="RefSeq" id="WP_199708508.1">
    <property type="nucleotide sequence ID" value="NZ_JAEMNV010000014.1"/>
</dbReference>
<reference evidence="1" key="1">
    <citation type="submission" date="2020-12" db="EMBL/GenBank/DDBJ databases">
        <title>Antrihabitans popcorni sp. nov. and Antrihabitans auranticaus sp. nov., isolated from a larva cave.</title>
        <authorList>
            <person name="Lee S.D."/>
            <person name="Kim I.S."/>
        </authorList>
    </citation>
    <scope>NUCLEOTIDE SEQUENCE</scope>
    <source>
        <strain evidence="1">YC3-6</strain>
    </source>
</reference>
<keyword evidence="2" id="KW-1185">Reference proteome</keyword>
<gene>
    <name evidence="1" type="ORF">JGU71_28335</name>
</gene>
<dbReference type="InterPro" id="IPR029058">
    <property type="entry name" value="AB_hydrolase_fold"/>
</dbReference>
<organism evidence="1 2">
    <name type="scientific">Antrihabitans stalagmiti</name>
    <dbReference type="NCBI Taxonomy" id="2799499"/>
    <lineage>
        <taxon>Bacteria</taxon>
        <taxon>Bacillati</taxon>
        <taxon>Actinomycetota</taxon>
        <taxon>Actinomycetes</taxon>
        <taxon>Mycobacteriales</taxon>
        <taxon>Nocardiaceae</taxon>
        <taxon>Antrihabitans</taxon>
    </lineage>
</organism>
<protein>
    <submittedName>
        <fullName evidence="1">PE-PPE domain-containing protein</fullName>
    </submittedName>
</protein>
<dbReference type="EMBL" id="JAEMNV010000014">
    <property type="protein sequence ID" value="MBJ8342805.1"/>
    <property type="molecule type" value="Genomic_DNA"/>
</dbReference>